<name>A0ABV8KNG6_9ACTN</name>
<feature type="region of interest" description="Disordered" evidence="1">
    <location>
        <begin position="1"/>
        <end position="70"/>
    </location>
</feature>
<evidence type="ECO:0000313" key="3">
    <source>
        <dbReference type="Proteomes" id="UP001595868"/>
    </source>
</evidence>
<dbReference type="EMBL" id="JBHSBN010000011">
    <property type="protein sequence ID" value="MFC4107663.1"/>
    <property type="molecule type" value="Genomic_DNA"/>
</dbReference>
<evidence type="ECO:0000256" key="1">
    <source>
        <dbReference type="SAM" id="MobiDB-lite"/>
    </source>
</evidence>
<sequence>MSRRKNRNSTGQATSGQGRQAAAKATDDRRPSEPGGDDWADEAARARTADDPRVMSPHDAGGVPSTADRR</sequence>
<dbReference type="RefSeq" id="WP_377546881.1">
    <property type="nucleotide sequence ID" value="NZ_JBHSBN010000011.1"/>
</dbReference>
<comment type="caution">
    <text evidence="2">The sequence shown here is derived from an EMBL/GenBank/DDBJ whole genome shotgun (WGS) entry which is preliminary data.</text>
</comment>
<feature type="compositionally biased region" description="Polar residues" evidence="1">
    <location>
        <begin position="8"/>
        <end position="18"/>
    </location>
</feature>
<organism evidence="2 3">
    <name type="scientific">Micromonospora zhanjiangensis</name>
    <dbReference type="NCBI Taxonomy" id="1522057"/>
    <lineage>
        <taxon>Bacteria</taxon>
        <taxon>Bacillati</taxon>
        <taxon>Actinomycetota</taxon>
        <taxon>Actinomycetes</taxon>
        <taxon>Micromonosporales</taxon>
        <taxon>Micromonosporaceae</taxon>
        <taxon>Micromonospora</taxon>
    </lineage>
</organism>
<proteinExistence type="predicted"/>
<feature type="compositionally biased region" description="Basic and acidic residues" evidence="1">
    <location>
        <begin position="42"/>
        <end position="53"/>
    </location>
</feature>
<reference evidence="3" key="1">
    <citation type="journal article" date="2019" name="Int. J. Syst. Evol. Microbiol.">
        <title>The Global Catalogue of Microorganisms (GCM) 10K type strain sequencing project: providing services to taxonomists for standard genome sequencing and annotation.</title>
        <authorList>
            <consortium name="The Broad Institute Genomics Platform"/>
            <consortium name="The Broad Institute Genome Sequencing Center for Infectious Disease"/>
            <person name="Wu L."/>
            <person name="Ma J."/>
        </authorList>
    </citation>
    <scope>NUCLEOTIDE SEQUENCE [LARGE SCALE GENOMIC DNA]</scope>
    <source>
        <strain evidence="3">2902at01</strain>
    </source>
</reference>
<keyword evidence="3" id="KW-1185">Reference proteome</keyword>
<accession>A0ABV8KNG6</accession>
<evidence type="ECO:0000313" key="2">
    <source>
        <dbReference type="EMBL" id="MFC4107663.1"/>
    </source>
</evidence>
<dbReference type="Proteomes" id="UP001595868">
    <property type="component" value="Unassembled WGS sequence"/>
</dbReference>
<gene>
    <name evidence="2" type="ORF">ACFOX0_17245</name>
</gene>
<protein>
    <submittedName>
        <fullName evidence="2">Uncharacterized protein</fullName>
    </submittedName>
</protein>